<sequence length="310" mass="32444">MALFASSSILVAAYAAGVLMFFAPCSVGLLPAYLSYFYTQGEDAVRADQSDASGPVRTAFLVNGILVFLVGAIPLFYMSVAGIRVLLPGYELIVPLAKLGTGSYYPPVAVVVVGTLLMLLGLGRRAVVDGLRVGGFVTAGVVTVYLLIGGVVLLLGQWIEPYLVSMELLVGPLLIGIGIMYFYNLSPLQSVRLPERDSATIPAFFVFGIVYGVGSLACNLPIFLGMILTSFTTEGLVEGLAVFGSFGAGMGTLILGVSVVARVTGGSLSLGRYGQSARYAGSLAFVVIGVYVTWYSLRSFGYLPGGAMFG</sequence>
<evidence type="ECO:0000313" key="4">
    <source>
        <dbReference type="Proteomes" id="UP001596447"/>
    </source>
</evidence>
<evidence type="ECO:0000313" key="3">
    <source>
        <dbReference type="EMBL" id="MFC7198304.1"/>
    </source>
</evidence>
<reference evidence="3" key="3">
    <citation type="submission" date="2024-09" db="EMBL/GenBank/DDBJ databases">
        <authorList>
            <person name="Sun Q."/>
        </authorList>
    </citation>
    <scope>NUCLEOTIDE SEQUENCE</scope>
    <source>
        <strain evidence="3">NBRC 114356</strain>
    </source>
</reference>
<dbReference type="RefSeq" id="WP_279530241.1">
    <property type="nucleotide sequence ID" value="NZ_CP122313.1"/>
</dbReference>
<proteinExistence type="predicted"/>
<feature type="transmembrane region" description="Helical" evidence="1">
    <location>
        <begin position="12"/>
        <end position="38"/>
    </location>
</feature>
<reference evidence="4" key="2">
    <citation type="journal article" date="2019" name="Int. J. Syst. Evol. Microbiol.">
        <title>The Global Catalogue of Microorganisms (GCM) 10K type strain sequencing project: providing services to taxonomists for standard genome sequencing and annotation.</title>
        <authorList>
            <consortium name="The Broad Institute Genomics Platform"/>
            <consortium name="The Broad Institute Genome Sequencing Center for Infectious Disease"/>
            <person name="Wu L."/>
            <person name="Ma J."/>
        </authorList>
    </citation>
    <scope>NUCLEOTIDE SEQUENCE [LARGE SCALE GENOMIC DNA]</scope>
    <source>
        <strain evidence="4">XZGYJ-43</strain>
    </source>
</reference>
<feature type="transmembrane region" description="Helical" evidence="1">
    <location>
        <begin position="59"/>
        <end position="83"/>
    </location>
</feature>
<keyword evidence="1" id="KW-0812">Transmembrane</keyword>
<feature type="transmembrane region" description="Helical" evidence="1">
    <location>
        <begin position="103"/>
        <end position="122"/>
    </location>
</feature>
<dbReference type="EMBL" id="JBHTAR010000003">
    <property type="protein sequence ID" value="MFC7198304.1"/>
    <property type="molecule type" value="Genomic_DNA"/>
</dbReference>
<keyword evidence="1" id="KW-1133">Transmembrane helix</keyword>
<name>A0ABD5YZ72_9EURY</name>
<reference evidence="3" key="1">
    <citation type="journal article" date="2014" name="Int. J. Syst. Evol. Microbiol.">
        <title>Complete genome sequence of Corynebacterium casei LMG S-19264T (=DSM 44701T), isolated from a smear-ripened cheese.</title>
        <authorList>
            <consortium name="US DOE Joint Genome Institute (JGI-PGF)"/>
            <person name="Walter F."/>
            <person name="Albersmeier A."/>
            <person name="Kalinowski J."/>
            <person name="Ruckert C."/>
        </authorList>
    </citation>
    <scope>NUCLEOTIDE SEQUENCE [LARGE SCALE GENOMIC DNA]</scope>
    <source>
        <strain evidence="3">NBRC 114356</strain>
    </source>
</reference>
<dbReference type="Proteomes" id="UP001596447">
    <property type="component" value="Unassembled WGS sequence"/>
</dbReference>
<feature type="transmembrane region" description="Helical" evidence="1">
    <location>
        <begin position="162"/>
        <end position="183"/>
    </location>
</feature>
<evidence type="ECO:0000313" key="2">
    <source>
        <dbReference type="EMBL" id="MFC7198065.1"/>
    </source>
</evidence>
<feature type="transmembrane region" description="Helical" evidence="1">
    <location>
        <begin position="204"/>
        <end position="228"/>
    </location>
</feature>
<gene>
    <name evidence="2" type="ORF">ACFQJ9_00900</name>
    <name evidence="3" type="ORF">ACFQJ9_02220</name>
</gene>
<feature type="transmembrane region" description="Helical" evidence="1">
    <location>
        <begin position="134"/>
        <end position="156"/>
    </location>
</feature>
<feature type="transmembrane region" description="Helical" evidence="1">
    <location>
        <begin position="240"/>
        <end position="265"/>
    </location>
</feature>
<dbReference type="PANTHER" id="PTHR31272">
    <property type="entry name" value="CYTOCHROME C-TYPE BIOGENESIS PROTEIN HI_1454-RELATED"/>
    <property type="match status" value="1"/>
</dbReference>
<organism evidence="3 4">
    <name type="scientific">Halospeciosus flavus</name>
    <dbReference type="NCBI Taxonomy" id="3032283"/>
    <lineage>
        <taxon>Archaea</taxon>
        <taxon>Methanobacteriati</taxon>
        <taxon>Methanobacteriota</taxon>
        <taxon>Stenosarchaea group</taxon>
        <taxon>Halobacteria</taxon>
        <taxon>Halobacteriales</taxon>
        <taxon>Halobacteriaceae</taxon>
        <taxon>Halospeciosus</taxon>
    </lineage>
</organism>
<protein>
    <submittedName>
        <fullName evidence="3">Cytochrome c biogenesis CcdA family protein</fullName>
    </submittedName>
</protein>
<accession>A0ABD5YZ72</accession>
<evidence type="ECO:0000256" key="1">
    <source>
        <dbReference type="SAM" id="Phobius"/>
    </source>
</evidence>
<keyword evidence="4" id="KW-1185">Reference proteome</keyword>
<dbReference type="InterPro" id="IPR051790">
    <property type="entry name" value="Cytochrome_c-biogenesis_DsbD"/>
</dbReference>
<comment type="caution">
    <text evidence="3">The sequence shown here is derived from an EMBL/GenBank/DDBJ whole genome shotgun (WGS) entry which is preliminary data.</text>
</comment>
<keyword evidence="1" id="KW-0472">Membrane</keyword>
<dbReference type="EMBL" id="JBHTAR010000003">
    <property type="protein sequence ID" value="MFC7198065.1"/>
    <property type="molecule type" value="Genomic_DNA"/>
</dbReference>
<dbReference type="PANTHER" id="PTHR31272:SF9">
    <property type="entry name" value="BLL1027 PROTEIN"/>
    <property type="match status" value="1"/>
</dbReference>
<feature type="transmembrane region" description="Helical" evidence="1">
    <location>
        <begin position="277"/>
        <end position="297"/>
    </location>
</feature>
<dbReference type="AlphaFoldDB" id="A0ABD5YZ72"/>